<name>A0A9W7SHM2_9PEZI</name>
<dbReference type="OrthoDB" id="539213at2759"/>
<keyword evidence="5" id="KW-1185">Reference proteome</keyword>
<dbReference type="Proteomes" id="UP001138500">
    <property type="component" value="Unassembled WGS sequence"/>
</dbReference>
<reference evidence="4 5" key="1">
    <citation type="journal article" date="2018" name="IMA Fungus">
        <title>IMA Genome-F 10: Nine draft genome sequences of Claviceps purpurea s.lat., including C. arundinis, C. humidiphila, and C. cf. spartinae, pseudomolecules for the pitch canker pathogen Fusarium circinatum, draft genome of Davidsoniella eucalypti, Grosmannia galeiformis, Quambalaria eucalypti, and Teratosphaeria destructans.</title>
        <authorList>
            <person name="Wingfield B.D."/>
            <person name="Liu M."/>
            <person name="Nguyen H.D."/>
            <person name="Lane F.A."/>
            <person name="Morgan S.W."/>
            <person name="De Vos L."/>
            <person name="Wilken P.M."/>
            <person name="Duong T.A."/>
            <person name="Aylward J."/>
            <person name="Coetzee M.P."/>
            <person name="Dadej K."/>
            <person name="De Beer Z.W."/>
            <person name="Findlay W."/>
            <person name="Havenga M."/>
            <person name="Kolarik M."/>
            <person name="Menzies J.G."/>
            <person name="Naidoo K."/>
            <person name="Pochopski O."/>
            <person name="Shoukouhi P."/>
            <person name="Santana Q.C."/>
            <person name="Seifert K.A."/>
            <person name="Soal N."/>
            <person name="Steenkamp E.T."/>
            <person name="Tatham C.T."/>
            <person name="van der Nest M.A."/>
            <person name="Wingfield M.J."/>
        </authorList>
    </citation>
    <scope>NUCLEOTIDE SEQUENCE [LARGE SCALE GENOMIC DNA]</scope>
    <source>
        <strain evidence="4">CMW44962</strain>
    </source>
</reference>
<reference evidence="4 5" key="2">
    <citation type="journal article" date="2021" name="Curr. Genet.">
        <title>Genetic response to nitrogen starvation in the aggressive Eucalyptus foliar pathogen Teratosphaeria destructans.</title>
        <authorList>
            <person name="Havenga M."/>
            <person name="Wingfield B.D."/>
            <person name="Wingfield M.J."/>
            <person name="Dreyer L.L."/>
            <person name="Roets F."/>
            <person name="Aylward J."/>
        </authorList>
    </citation>
    <scope>NUCLEOTIDE SEQUENCE [LARGE SCALE GENOMIC DNA]</scope>
    <source>
        <strain evidence="4">CMW44962</strain>
    </source>
</reference>
<keyword evidence="2 3" id="KW-0040">ANK repeat</keyword>
<dbReference type="AlphaFoldDB" id="A0A9W7SHM2"/>
<dbReference type="PANTHER" id="PTHR24198">
    <property type="entry name" value="ANKYRIN REPEAT AND PROTEIN KINASE DOMAIN-CONTAINING PROTEIN"/>
    <property type="match status" value="1"/>
</dbReference>
<organism evidence="4 5">
    <name type="scientific">Teratosphaeria destructans</name>
    <dbReference type="NCBI Taxonomy" id="418781"/>
    <lineage>
        <taxon>Eukaryota</taxon>
        <taxon>Fungi</taxon>
        <taxon>Dikarya</taxon>
        <taxon>Ascomycota</taxon>
        <taxon>Pezizomycotina</taxon>
        <taxon>Dothideomycetes</taxon>
        <taxon>Dothideomycetidae</taxon>
        <taxon>Mycosphaerellales</taxon>
        <taxon>Teratosphaeriaceae</taxon>
        <taxon>Teratosphaeria</taxon>
    </lineage>
</organism>
<dbReference type="InterPro" id="IPR002110">
    <property type="entry name" value="Ankyrin_rpt"/>
</dbReference>
<feature type="non-terminal residue" evidence="4">
    <location>
        <position position="1"/>
    </location>
</feature>
<sequence length="236" mass="26389">TKIGSPGVEVCKLEVLEPALLLLLRYGELEEEVVEAVAASERIEPVQVILQHGWFLDRPLRGGPIPSILRLSLATRNADFLGPFITLGANPSKESNRGETALSFAIRQGTMKTVKMLLASGADVTRGDLLHCACQREQSEDTYQLIAMLVQKGAPIESYQWDNDRARMLRYGFPQRTALHTACKQDKYVAAKALLEFGANPRRLQKTEEHYGEPSPYDLTKPGSDMRVLLEEYMRC</sequence>
<dbReference type="SUPFAM" id="SSF48403">
    <property type="entry name" value="Ankyrin repeat"/>
    <property type="match status" value="1"/>
</dbReference>
<dbReference type="PROSITE" id="PS50088">
    <property type="entry name" value="ANK_REPEAT"/>
    <property type="match status" value="1"/>
</dbReference>
<dbReference type="PANTHER" id="PTHR24198:SF165">
    <property type="entry name" value="ANKYRIN REPEAT-CONTAINING PROTEIN-RELATED"/>
    <property type="match status" value="1"/>
</dbReference>
<feature type="repeat" description="ANK" evidence="3">
    <location>
        <begin position="97"/>
        <end position="129"/>
    </location>
</feature>
<dbReference type="Pfam" id="PF13606">
    <property type="entry name" value="Ank_3"/>
    <property type="match status" value="1"/>
</dbReference>
<proteinExistence type="predicted"/>
<comment type="caution">
    <text evidence="4">The sequence shown here is derived from an EMBL/GenBank/DDBJ whole genome shotgun (WGS) entry which is preliminary data.</text>
</comment>
<gene>
    <name evidence="4" type="ORF">Tdes44962_MAKER06359</name>
</gene>
<dbReference type="SMART" id="SM00248">
    <property type="entry name" value="ANK"/>
    <property type="match status" value="2"/>
</dbReference>
<evidence type="ECO:0000256" key="1">
    <source>
        <dbReference type="ARBA" id="ARBA00022737"/>
    </source>
</evidence>
<keyword evidence="1" id="KW-0677">Repeat</keyword>
<evidence type="ECO:0000313" key="5">
    <source>
        <dbReference type="Proteomes" id="UP001138500"/>
    </source>
</evidence>
<dbReference type="Gene3D" id="1.25.40.20">
    <property type="entry name" value="Ankyrin repeat-containing domain"/>
    <property type="match status" value="1"/>
</dbReference>
<dbReference type="EMBL" id="RIBY02002622">
    <property type="protein sequence ID" value="KAH9807843.1"/>
    <property type="molecule type" value="Genomic_DNA"/>
</dbReference>
<evidence type="ECO:0000256" key="2">
    <source>
        <dbReference type="ARBA" id="ARBA00023043"/>
    </source>
</evidence>
<dbReference type="Pfam" id="PF12796">
    <property type="entry name" value="Ank_2"/>
    <property type="match status" value="1"/>
</dbReference>
<dbReference type="InterPro" id="IPR036770">
    <property type="entry name" value="Ankyrin_rpt-contain_sf"/>
</dbReference>
<evidence type="ECO:0000313" key="4">
    <source>
        <dbReference type="EMBL" id="KAH9807843.1"/>
    </source>
</evidence>
<dbReference type="PROSITE" id="PS50297">
    <property type="entry name" value="ANK_REP_REGION"/>
    <property type="match status" value="1"/>
</dbReference>
<accession>A0A9W7SHM2</accession>
<evidence type="ECO:0000256" key="3">
    <source>
        <dbReference type="PROSITE-ProRule" id="PRU00023"/>
    </source>
</evidence>
<protein>
    <submittedName>
        <fullName evidence="4">Ankyrin repeat protein</fullName>
    </submittedName>
</protein>